<name>A0A0N0RU07_ESCWE</name>
<evidence type="ECO:0000313" key="3">
    <source>
        <dbReference type="EMBL" id="KOS21953.1"/>
    </source>
</evidence>
<dbReference type="AlphaFoldDB" id="A0A0N0RU07"/>
<dbReference type="STRING" id="150374.A0A0N0RU07"/>
<protein>
    <submittedName>
        <fullName evidence="3">Esterase</fullName>
    </submittedName>
</protein>
<evidence type="ECO:0000256" key="1">
    <source>
        <dbReference type="ARBA" id="ARBA00022801"/>
    </source>
</evidence>
<dbReference type="PANTHER" id="PTHR48081">
    <property type="entry name" value="AB HYDROLASE SUPERFAMILY PROTEIN C4A8.06C"/>
    <property type="match status" value="1"/>
</dbReference>
<keyword evidence="1" id="KW-0378">Hydrolase</keyword>
<dbReference type="InterPro" id="IPR029058">
    <property type="entry name" value="AB_hydrolase_fold"/>
</dbReference>
<keyword evidence="4" id="KW-1185">Reference proteome</keyword>
<dbReference type="PANTHER" id="PTHR48081:SF31">
    <property type="entry name" value="STERYL ACETYL HYDROLASE MUG81-RELATED"/>
    <property type="match status" value="1"/>
</dbReference>
<organism evidence="3 4">
    <name type="scientific">Escovopsis weberi</name>
    <dbReference type="NCBI Taxonomy" id="150374"/>
    <lineage>
        <taxon>Eukaryota</taxon>
        <taxon>Fungi</taxon>
        <taxon>Dikarya</taxon>
        <taxon>Ascomycota</taxon>
        <taxon>Pezizomycotina</taxon>
        <taxon>Sordariomycetes</taxon>
        <taxon>Hypocreomycetidae</taxon>
        <taxon>Hypocreales</taxon>
        <taxon>Hypocreaceae</taxon>
        <taxon>Escovopsis</taxon>
    </lineage>
</organism>
<dbReference type="Proteomes" id="UP000053831">
    <property type="component" value="Unassembled WGS sequence"/>
</dbReference>
<accession>A0A0N0RU07</accession>
<dbReference type="EMBL" id="LGSR01000006">
    <property type="protein sequence ID" value="KOS21953.1"/>
    <property type="molecule type" value="Genomic_DNA"/>
</dbReference>
<gene>
    <name evidence="3" type="ORF">ESCO_001655</name>
</gene>
<dbReference type="SUPFAM" id="SSF53474">
    <property type="entry name" value="alpha/beta-Hydrolases"/>
    <property type="match status" value="1"/>
</dbReference>
<dbReference type="OrthoDB" id="2152029at2759"/>
<dbReference type="Pfam" id="PF07859">
    <property type="entry name" value="Abhydrolase_3"/>
    <property type="match status" value="1"/>
</dbReference>
<comment type="caution">
    <text evidence="3">The sequence shown here is derived from an EMBL/GenBank/DDBJ whole genome shotgun (WGS) entry which is preliminary data.</text>
</comment>
<proteinExistence type="predicted"/>
<dbReference type="Gene3D" id="3.40.50.1820">
    <property type="entry name" value="alpha/beta hydrolase"/>
    <property type="match status" value="1"/>
</dbReference>
<dbReference type="InterPro" id="IPR050300">
    <property type="entry name" value="GDXG_lipolytic_enzyme"/>
</dbReference>
<feature type="domain" description="Alpha/beta hydrolase fold-3" evidence="2">
    <location>
        <begin position="126"/>
        <end position="369"/>
    </location>
</feature>
<dbReference type="InterPro" id="IPR013094">
    <property type="entry name" value="AB_hydrolase_3"/>
</dbReference>
<evidence type="ECO:0000259" key="2">
    <source>
        <dbReference type="Pfam" id="PF07859"/>
    </source>
</evidence>
<reference evidence="3 4" key="1">
    <citation type="submission" date="2015-07" db="EMBL/GenBank/DDBJ databases">
        <title>The genome of the fungus Escovopsis weberi, a specialized disease agent of ant agriculture.</title>
        <authorList>
            <person name="de Man T.J."/>
            <person name="Stajich J.E."/>
            <person name="Kubicek C.P."/>
            <person name="Chenthamara K."/>
            <person name="Atanasova L."/>
            <person name="Druzhinina I.S."/>
            <person name="Birnbaum S."/>
            <person name="Barribeau S.M."/>
            <person name="Teiling C."/>
            <person name="Suen G."/>
            <person name="Currie C."/>
            <person name="Gerardo N.M."/>
        </authorList>
    </citation>
    <scope>NUCLEOTIDE SEQUENCE [LARGE SCALE GENOMIC DNA]</scope>
</reference>
<dbReference type="GO" id="GO:0016787">
    <property type="term" value="F:hydrolase activity"/>
    <property type="evidence" value="ECO:0007669"/>
    <property type="project" value="UniProtKB-KW"/>
</dbReference>
<evidence type="ECO:0000313" key="4">
    <source>
        <dbReference type="Proteomes" id="UP000053831"/>
    </source>
</evidence>
<sequence length="395" mass="43880">MHVVSKPQLSLGEKVRLGLKVLILTPYEFIVNSVQLLSFAALRGLPLRHYFTCAKIKCFFSFSGRQLQFLLPSGSEAYQQWIEKKKKEASGNPAALLRINNDIQRVPGRQANLLWIGNRSAAKKVVFYLHGGGYVIPNFDGYFQACWNCYIEPLLEDEDGKAGASRDEVAVAMLQYDLAEAARFPSQLLDAAAALPVLFEDGFRPRDIIVGGDSAGGNLTILLLHHLLRPHPKVPALTLEEPFAGAYLLSPWLSLDFASPSFRRNARNDMISFGIMESLAKGWIPEPTRKAIASSRDEGAQDAWAINPIGVEESWLCDLAGVTPRLYVRAGKEEILLDNSIELVEKLKKVDSAVDVRFDAEEGEAHDWIAVEGVFNEVGRATKRLRKWARGAFEA</sequence>